<evidence type="ECO:0000256" key="1">
    <source>
        <dbReference type="ARBA" id="ARBA00000829"/>
    </source>
</evidence>
<evidence type="ECO:0000256" key="9">
    <source>
        <dbReference type="ARBA" id="ARBA00023295"/>
    </source>
</evidence>
<dbReference type="InterPro" id="IPR036156">
    <property type="entry name" value="Beta-gal/glucu_dom_sf"/>
</dbReference>
<evidence type="ECO:0000256" key="7">
    <source>
        <dbReference type="ARBA" id="ARBA00022801"/>
    </source>
</evidence>
<dbReference type="PANTHER" id="PTHR43730:SF1">
    <property type="entry name" value="BETA-MANNOSIDASE"/>
    <property type="match status" value="1"/>
</dbReference>
<dbReference type="Gene3D" id="3.20.20.80">
    <property type="entry name" value="Glycosidases"/>
    <property type="match status" value="1"/>
</dbReference>
<dbReference type="InterPro" id="IPR054593">
    <property type="entry name" value="Beta-mannosidase-like_N2"/>
</dbReference>
<evidence type="ECO:0000256" key="10">
    <source>
        <dbReference type="ARBA" id="ARBA00038429"/>
    </source>
</evidence>
<evidence type="ECO:0000256" key="8">
    <source>
        <dbReference type="ARBA" id="ARBA00023180"/>
    </source>
</evidence>
<dbReference type="SUPFAM" id="SSF51445">
    <property type="entry name" value="(Trans)glycosidases"/>
    <property type="match status" value="1"/>
</dbReference>
<evidence type="ECO:0000313" key="17">
    <source>
        <dbReference type="EMBL" id="SHK21112.1"/>
    </source>
</evidence>
<evidence type="ECO:0000256" key="6">
    <source>
        <dbReference type="ARBA" id="ARBA00022525"/>
    </source>
</evidence>
<dbReference type="InterPro" id="IPR041625">
    <property type="entry name" value="Beta-mannosidase_Ig"/>
</dbReference>
<dbReference type="InterPro" id="IPR017853">
    <property type="entry name" value="GH"/>
</dbReference>
<dbReference type="PANTHER" id="PTHR43730">
    <property type="entry name" value="BETA-MANNOSIDASE"/>
    <property type="match status" value="1"/>
</dbReference>
<dbReference type="GO" id="GO:0005576">
    <property type="term" value="C:extracellular region"/>
    <property type="evidence" value="ECO:0007669"/>
    <property type="project" value="UniProtKB-SubCell"/>
</dbReference>
<reference evidence="18" key="1">
    <citation type="submission" date="2016-11" db="EMBL/GenBank/DDBJ databases">
        <authorList>
            <person name="Varghese N."/>
            <person name="Submissions S."/>
        </authorList>
    </citation>
    <scope>NUCLEOTIDE SEQUENCE [LARGE SCALE GENOMIC DNA]</scope>
    <source>
        <strain evidence="18">USBA-503</strain>
    </source>
</reference>
<dbReference type="RefSeq" id="WP_242650266.1">
    <property type="nucleotide sequence ID" value="NZ_FRAF01000010.1"/>
</dbReference>
<keyword evidence="6" id="KW-0964">Secreted</keyword>
<feature type="domain" description="Mannosidase Ig/CBM-like" evidence="15">
    <location>
        <begin position="651"/>
        <end position="739"/>
    </location>
</feature>
<feature type="domain" description="Glycoside hydrolase family 2 immunoglobulin-like beta-sandwich" evidence="13">
    <location>
        <begin position="225"/>
        <end position="298"/>
    </location>
</feature>
<dbReference type="InterPro" id="IPR013783">
    <property type="entry name" value="Ig-like_fold"/>
</dbReference>
<dbReference type="InterPro" id="IPR050887">
    <property type="entry name" value="Beta-mannosidase_GH2"/>
</dbReference>
<sequence length="844" mass="97749">MQKMFRQAMSLNGYWQMRAVGEIEWNPAKVPGSVMQDLLTAGKIPDPFYRDHEAIALEIAAKDYEYEHEFIVDESFLKADYVCLLAHGLDTLATVWINSSCLGRTENMHRTYEWNVKDKLCNGKNIIRIRFDSPLQYVEKMQEKFPLWGPDHTIAGFPHLRKAHYMFGWDWGPKIPDAGIWRSLELVAFSGARLLDASILQTHEADQVWVDVLTQIETYEKSEALNPEVVVRLMHPNGFVQEERTVVCNGHADVRIQVKDPELWWTQDLGNQPLYQVEITVGQQNKVFDQRSYRIGLRTLTVVQQPDRWGKSFAFVINGVPIFARGANYIPEDNLLGRTGREKTERLIHACKTAHFNMIRVWGGGIYPGDDFYDLCDEYGLIVWQDLMFACAVYRLSEEFQANICAEVEDNLRRIRHHACLGLICGNNEMELAWHDWDLPKSVERQKDYLRMFEEDFPAICQEIAPQTFYWPASPSSGGGFRSPNSESEGDVHYWEVWHGLKPFTDYRKYYFRFCSEFGFQSFPSMKTICSFTEEQDRNIFSYIMEKHQKNGSANGKILYYLSENFKYPKNLQALSYVSQILQAEAIRYGVEHWRRNRGRCMGTLYWQLNDCWPVASWSSLDSFGRWKALHYFAKRFYSPILLSACEEGSTVELHLTNDSLAPVQGKVSWFLKKFDGTVVAHGHEEVQISAMDSRILLQVDLNSQLQSGHARQMFFQYEGQFGENHSSTGTVIFCKAKHLELLSPDISLDMEELDDHFEIHLTSQTFAKYVMLELSEADGVFSDNYFDLLPATPYTVLLSKKFLSEDLSLNEVCEQIRVYSLIDSYENTIDSHRLTEKGSYIID</sequence>
<evidence type="ECO:0000259" key="14">
    <source>
        <dbReference type="Pfam" id="PF17753"/>
    </source>
</evidence>
<dbReference type="STRING" id="1830138.SAMN05443507_11043"/>
<keyword evidence="9" id="KW-0326">Glycosidase</keyword>
<proteinExistence type="inferred from homology"/>
<dbReference type="Pfam" id="PF00703">
    <property type="entry name" value="Glyco_hydro_2"/>
    <property type="match status" value="1"/>
</dbReference>
<dbReference type="Gene3D" id="2.60.40.10">
    <property type="entry name" value="Immunoglobulins"/>
    <property type="match status" value="3"/>
</dbReference>
<dbReference type="GO" id="GO:0005975">
    <property type="term" value="P:carbohydrate metabolic process"/>
    <property type="evidence" value="ECO:0007669"/>
    <property type="project" value="InterPro"/>
</dbReference>
<dbReference type="EMBL" id="FRAF01000010">
    <property type="protein sequence ID" value="SHK21112.1"/>
    <property type="molecule type" value="Genomic_DNA"/>
</dbReference>
<evidence type="ECO:0000259" key="15">
    <source>
        <dbReference type="Pfam" id="PF17786"/>
    </source>
</evidence>
<organism evidence="17 18">
    <name type="scientific">Alicyclobacillus tolerans</name>
    <dbReference type="NCBI Taxonomy" id="90970"/>
    <lineage>
        <taxon>Bacteria</taxon>
        <taxon>Bacillati</taxon>
        <taxon>Bacillota</taxon>
        <taxon>Bacilli</taxon>
        <taxon>Bacillales</taxon>
        <taxon>Alicyclobacillaceae</taxon>
        <taxon>Alicyclobacillus</taxon>
    </lineage>
</organism>
<dbReference type="InterPro" id="IPR041447">
    <property type="entry name" value="Mannosidase_ig"/>
</dbReference>
<dbReference type="AlphaFoldDB" id="A0A1M6QLI5"/>
<name>A0A1M6QLI5_9BACL</name>
<dbReference type="SUPFAM" id="SSF49785">
    <property type="entry name" value="Galactose-binding domain-like"/>
    <property type="match status" value="1"/>
</dbReference>
<evidence type="ECO:0000259" key="16">
    <source>
        <dbReference type="Pfam" id="PF22666"/>
    </source>
</evidence>
<comment type="subunit">
    <text evidence="4">Homodimer.</text>
</comment>
<dbReference type="EC" id="3.2.1.25" evidence="5"/>
<comment type="catalytic activity">
    <reaction evidence="1">
        <text>Hydrolysis of terminal, non-reducing beta-D-mannose residues in beta-D-mannosides.</text>
        <dbReference type="EC" id="3.2.1.25"/>
    </reaction>
</comment>
<evidence type="ECO:0000313" key="18">
    <source>
        <dbReference type="Proteomes" id="UP000184016"/>
    </source>
</evidence>
<keyword evidence="7" id="KW-0378">Hydrolase</keyword>
<comment type="pathway">
    <text evidence="3">Glycan metabolism; N-glycan degradation.</text>
</comment>
<dbReference type="InterPro" id="IPR006102">
    <property type="entry name" value="Ig-like_GH2"/>
</dbReference>
<dbReference type="GO" id="GO:0006516">
    <property type="term" value="P:glycoprotein catabolic process"/>
    <property type="evidence" value="ECO:0007669"/>
    <property type="project" value="TreeGrafter"/>
</dbReference>
<comment type="similarity">
    <text evidence="10">Belongs to the glycosyl hydrolase 2 family. Beta-mannosidase B subfamily.</text>
</comment>
<dbReference type="InterPro" id="IPR008979">
    <property type="entry name" value="Galactose-bd-like_sf"/>
</dbReference>
<dbReference type="Pfam" id="PF17786">
    <property type="entry name" value="Mannosidase_ig"/>
    <property type="match status" value="1"/>
</dbReference>
<keyword evidence="18" id="KW-1185">Reference proteome</keyword>
<gene>
    <name evidence="17" type="ORF">SAMN05443507_11043</name>
</gene>
<evidence type="ECO:0000256" key="3">
    <source>
        <dbReference type="ARBA" id="ARBA00004740"/>
    </source>
</evidence>
<dbReference type="SUPFAM" id="SSF49303">
    <property type="entry name" value="beta-Galactosidase/glucuronidase domain"/>
    <property type="match status" value="3"/>
</dbReference>
<feature type="domain" description="Beta-mannosidase Ig-fold" evidence="14">
    <location>
        <begin position="743"/>
        <end position="824"/>
    </location>
</feature>
<evidence type="ECO:0000256" key="12">
    <source>
        <dbReference type="ARBA" id="ARBA00041614"/>
    </source>
</evidence>
<accession>A0A1M6QLI5</accession>
<dbReference type="Proteomes" id="UP000184016">
    <property type="component" value="Unassembled WGS sequence"/>
</dbReference>
<evidence type="ECO:0000256" key="4">
    <source>
        <dbReference type="ARBA" id="ARBA00011738"/>
    </source>
</evidence>
<dbReference type="Pfam" id="PF17753">
    <property type="entry name" value="Ig_mannosidase"/>
    <property type="match status" value="1"/>
</dbReference>
<comment type="subcellular location">
    <subcellularLocation>
        <location evidence="2">Secreted</location>
    </subcellularLocation>
</comment>
<evidence type="ECO:0000256" key="2">
    <source>
        <dbReference type="ARBA" id="ARBA00004613"/>
    </source>
</evidence>
<dbReference type="Pfam" id="PF22666">
    <property type="entry name" value="Glyco_hydro_2_N2"/>
    <property type="match status" value="1"/>
</dbReference>
<evidence type="ECO:0000256" key="5">
    <source>
        <dbReference type="ARBA" id="ARBA00012754"/>
    </source>
</evidence>
<dbReference type="Gene3D" id="2.60.120.260">
    <property type="entry name" value="Galactose-binding domain-like"/>
    <property type="match status" value="1"/>
</dbReference>
<feature type="domain" description="Beta-mannosidase-like galactose-binding" evidence="16">
    <location>
        <begin position="15"/>
        <end position="182"/>
    </location>
</feature>
<protein>
    <recommendedName>
        <fullName evidence="11">Beta-mannosidase B</fullName>
        <ecNumber evidence="5">3.2.1.25</ecNumber>
    </recommendedName>
    <alternativeName>
        <fullName evidence="12">Mannanase B</fullName>
    </alternativeName>
</protein>
<dbReference type="FunFam" id="3.20.20.80:FF:000050">
    <property type="entry name" value="Beta-mannosidase B"/>
    <property type="match status" value="1"/>
</dbReference>
<evidence type="ECO:0000256" key="11">
    <source>
        <dbReference type="ARBA" id="ARBA00041069"/>
    </source>
</evidence>
<dbReference type="GO" id="GO:0004567">
    <property type="term" value="F:beta-mannosidase activity"/>
    <property type="evidence" value="ECO:0007669"/>
    <property type="project" value="UniProtKB-EC"/>
</dbReference>
<keyword evidence="8" id="KW-0325">Glycoprotein</keyword>
<evidence type="ECO:0000259" key="13">
    <source>
        <dbReference type="Pfam" id="PF00703"/>
    </source>
</evidence>